<dbReference type="AlphaFoldDB" id="A0A1Y2M732"/>
<evidence type="ECO:0000256" key="1">
    <source>
        <dbReference type="SAM" id="MobiDB-lite"/>
    </source>
</evidence>
<dbReference type="InParanoid" id="A0A1Y2M732"/>
<dbReference type="OMA" id="CNEYFLR"/>
<name>A0A1Y2M732_EPING</name>
<proteinExistence type="predicted"/>
<dbReference type="EMBL" id="KZ107840">
    <property type="protein sequence ID" value="OSS51924.1"/>
    <property type="molecule type" value="Genomic_DNA"/>
</dbReference>
<feature type="region of interest" description="Disordered" evidence="1">
    <location>
        <begin position="410"/>
        <end position="433"/>
    </location>
</feature>
<keyword evidence="3" id="KW-1185">Reference proteome</keyword>
<dbReference type="InterPro" id="IPR014752">
    <property type="entry name" value="Arrestin-like_C"/>
</dbReference>
<evidence type="ECO:0000313" key="2">
    <source>
        <dbReference type="EMBL" id="OSS51924.1"/>
    </source>
</evidence>
<accession>A0A1Y2M732</accession>
<reference evidence="2 3" key="1">
    <citation type="journal article" date="2017" name="Genome Announc.">
        <title>Genome sequence of the saprophytic ascomycete Epicoccum nigrum ICMP 19927 strain isolated from New Zealand.</title>
        <authorList>
            <person name="Fokin M."/>
            <person name="Fleetwood D."/>
            <person name="Weir B.S."/>
            <person name="Villas-Boas S.G."/>
        </authorList>
    </citation>
    <scope>NUCLEOTIDE SEQUENCE [LARGE SCALE GENOMIC DNA]</scope>
    <source>
        <strain evidence="2 3">ICMP 19927</strain>
    </source>
</reference>
<dbReference type="Proteomes" id="UP000193240">
    <property type="component" value="Unassembled WGS sequence"/>
</dbReference>
<sequence>MSPSYTINNKRLPIYIDLQSTSDFFTDNDAVRGSVRVHPTERPRRIKIEFEGLCKTKIVEGSGNAKKTYKERPQLFLTSLLLFNSETHGESYDIVNRGIEEDGKVTLPFEFSFPSQVTTAPPIWYKPREGFEHEAGHPLPPTLHHTDNVVEYLLKVSVYKKEHWPEVIALSLPFRPASTMISPSVLVRPPWNTTLSIRTQQLNPRNAQDPGILTKLKWSALPKYHDTVPEASWKLAAQCPYQLIVGKQIPISFSFQHIKHTSEMSEVPPVYIREIRVKVTSILAVRVPYQGMTSNRDIVEDFPCDIIARSFPGHGQVMYDGFQLSELGPLVLPRTTLPSCKSYGLRLRYRIKVILSGECAGKSFTRDALRDACEVVMPQRPGGDASVAAPLETAGGATQVEEPLPAYEEAPGYVEEPSEAPEDRFNQAAGSNH</sequence>
<gene>
    <name evidence="2" type="ORF">B5807_03112</name>
</gene>
<dbReference type="Gene3D" id="2.60.40.640">
    <property type="match status" value="1"/>
</dbReference>
<organism evidence="2 3">
    <name type="scientific">Epicoccum nigrum</name>
    <name type="common">Soil fungus</name>
    <name type="synonym">Epicoccum purpurascens</name>
    <dbReference type="NCBI Taxonomy" id="105696"/>
    <lineage>
        <taxon>Eukaryota</taxon>
        <taxon>Fungi</taxon>
        <taxon>Dikarya</taxon>
        <taxon>Ascomycota</taxon>
        <taxon>Pezizomycotina</taxon>
        <taxon>Dothideomycetes</taxon>
        <taxon>Pleosporomycetidae</taxon>
        <taxon>Pleosporales</taxon>
        <taxon>Pleosporineae</taxon>
        <taxon>Didymellaceae</taxon>
        <taxon>Epicoccum</taxon>
    </lineage>
</organism>
<protein>
    <recommendedName>
        <fullName evidence="4">Arrestin-like N-terminal domain-containing protein</fullName>
    </recommendedName>
</protein>
<evidence type="ECO:0000313" key="3">
    <source>
        <dbReference type="Proteomes" id="UP000193240"/>
    </source>
</evidence>
<evidence type="ECO:0008006" key="4">
    <source>
        <dbReference type="Google" id="ProtNLM"/>
    </source>
</evidence>